<dbReference type="Proteomes" id="UP001143856">
    <property type="component" value="Unassembled WGS sequence"/>
</dbReference>
<keyword evidence="2" id="KW-1185">Reference proteome</keyword>
<protein>
    <submittedName>
        <fullName evidence="1">Uncharacterized protein</fullName>
    </submittedName>
</protein>
<accession>A0ACC1PE82</accession>
<sequence>MDREWFLRFRLDDPDREKHIAEEAHWIIDDACEENSGLSCEEKKEWLNIGYVPKGFDLGMDEELFLKIFKAHQSAWANDTDLTKLTRILTYNKTRLRNITKIVCFGLGSLQAIYNNPRYEKAKAEVWRVSCQYATALQLAKLFKEFNGGKEVQVFAQDPTLTLMEINAFPKIGINVVNPHLHQGFALVDQNTFVFSICIDFKAKMEHIIMATSQPAAMIFNPDFRPLGLSKPMQMLKEEYTHVPCTAFKGQWTWHEGHRIEAPLGPKAKLFILKPGNALRPSQTRKRKFQESNTDAREVEGPPEKRVNTNAGGD</sequence>
<gene>
    <name evidence="1" type="ORF">NUW58_g3325</name>
</gene>
<reference evidence="1" key="1">
    <citation type="submission" date="2022-10" db="EMBL/GenBank/DDBJ databases">
        <title>Genome Sequence of Xylaria curta.</title>
        <authorList>
            <person name="Buettner E."/>
        </authorList>
    </citation>
    <scope>NUCLEOTIDE SEQUENCE</scope>
    <source>
        <strain evidence="1">Babe10</strain>
    </source>
</reference>
<proteinExistence type="predicted"/>
<organism evidence="1 2">
    <name type="scientific">Xylaria curta</name>
    <dbReference type="NCBI Taxonomy" id="42375"/>
    <lineage>
        <taxon>Eukaryota</taxon>
        <taxon>Fungi</taxon>
        <taxon>Dikarya</taxon>
        <taxon>Ascomycota</taxon>
        <taxon>Pezizomycotina</taxon>
        <taxon>Sordariomycetes</taxon>
        <taxon>Xylariomycetidae</taxon>
        <taxon>Xylariales</taxon>
        <taxon>Xylariaceae</taxon>
        <taxon>Xylaria</taxon>
    </lineage>
</organism>
<dbReference type="EMBL" id="JAPDGR010000499">
    <property type="protein sequence ID" value="KAJ2989718.1"/>
    <property type="molecule type" value="Genomic_DNA"/>
</dbReference>
<name>A0ACC1PE82_9PEZI</name>
<comment type="caution">
    <text evidence="1">The sequence shown here is derived from an EMBL/GenBank/DDBJ whole genome shotgun (WGS) entry which is preliminary data.</text>
</comment>
<evidence type="ECO:0000313" key="1">
    <source>
        <dbReference type="EMBL" id="KAJ2989718.1"/>
    </source>
</evidence>
<evidence type="ECO:0000313" key="2">
    <source>
        <dbReference type="Proteomes" id="UP001143856"/>
    </source>
</evidence>